<gene>
    <name evidence="11" type="ORF">HGP29_21430</name>
</gene>
<dbReference type="Pfam" id="PF01593">
    <property type="entry name" value="Amino_oxidase"/>
    <property type="match status" value="1"/>
</dbReference>
<dbReference type="InterPro" id="IPR050281">
    <property type="entry name" value="Flavin_monoamine_oxidase"/>
</dbReference>
<name>A0A7X8SP73_9BACT</name>
<evidence type="ECO:0000256" key="9">
    <source>
        <dbReference type="PIRSR" id="PIRSR601613-1"/>
    </source>
</evidence>
<comment type="pathway">
    <text evidence="2">Plant hormone metabolism; auxin biosynthesis.</text>
</comment>
<dbReference type="GO" id="GO:0009851">
    <property type="term" value="P:auxin biosynthetic process"/>
    <property type="evidence" value="ECO:0007669"/>
    <property type="project" value="UniProtKB-KW"/>
</dbReference>
<feature type="domain" description="Amine oxidase" evidence="10">
    <location>
        <begin position="46"/>
        <end position="464"/>
    </location>
</feature>
<evidence type="ECO:0000313" key="12">
    <source>
        <dbReference type="Proteomes" id="UP000585050"/>
    </source>
</evidence>
<evidence type="ECO:0000256" key="6">
    <source>
        <dbReference type="ARBA" id="ARBA00023002"/>
    </source>
</evidence>
<accession>A0A7X8SP73</accession>
<keyword evidence="7" id="KW-0073">Auxin biosynthesis</keyword>
<keyword evidence="12" id="KW-1185">Reference proteome</keyword>
<dbReference type="SUPFAM" id="SSF51905">
    <property type="entry name" value="FAD/NAD(P)-binding domain"/>
    <property type="match status" value="1"/>
</dbReference>
<evidence type="ECO:0000256" key="5">
    <source>
        <dbReference type="ARBA" id="ARBA00017871"/>
    </source>
</evidence>
<feature type="binding site" evidence="9">
    <location>
        <position position="265"/>
    </location>
    <ligand>
        <name>FAD</name>
        <dbReference type="ChEBI" id="CHEBI:57692"/>
    </ligand>
</feature>
<evidence type="ECO:0000259" key="10">
    <source>
        <dbReference type="Pfam" id="PF01593"/>
    </source>
</evidence>
<dbReference type="GO" id="GO:0050361">
    <property type="term" value="F:tryptophan 2-monooxygenase activity"/>
    <property type="evidence" value="ECO:0007669"/>
    <property type="project" value="UniProtKB-EC"/>
</dbReference>
<dbReference type="InterPro" id="IPR001613">
    <property type="entry name" value="Flavin_amine_oxidase"/>
</dbReference>
<sequence>MKKLSIQSLITVFCVLIIGGFESVIYAHPKPKETSSKKVIVVGAGISGLIAGLRLQEMGLEVVVLEKDPQVGGRVYSEKLGGIYANLGAQYFFKSDNEYLNKYLDNADKFYPEGGKVAAIWQGKMVSSWNESFFLKLPIDRKALEDFDASIKKMQKLYSQFSTGREYIFDKYPNSQTWVDLDQQTAAELLSEYHPDVKNLYNMFLIPEGGAGVSETSALLLTGWYGQANGEAGSYLIRNGNQKLPQAIANDIKKMGGTIHLSKEVTSIENINNGVSVKCKDQSVYTADYVVVTTPASVTKWIVKGLSEEKQSALNAVKYGASMEVGLYLKNLPKSKRISSCIFHDEGINAYMDQSEKVLKNETVVSINIAGTEIQKLSDQEVVEKVTQTLQKIYPGFTMEKNIADYSVKRWKDGIVKYPPNFLNTYQEALRERSGNIFFGGDYTHNPALDGAAWSGIRAAEQVLKAVEQ</sequence>
<dbReference type="AlphaFoldDB" id="A0A7X8SP73"/>
<evidence type="ECO:0000256" key="7">
    <source>
        <dbReference type="ARBA" id="ARBA00023070"/>
    </source>
</evidence>
<feature type="binding site" evidence="9">
    <location>
        <position position="47"/>
    </location>
    <ligand>
        <name>FAD</name>
        <dbReference type="ChEBI" id="CHEBI:57692"/>
    </ligand>
</feature>
<evidence type="ECO:0000256" key="3">
    <source>
        <dbReference type="ARBA" id="ARBA00005833"/>
    </source>
</evidence>
<dbReference type="InterPro" id="IPR002937">
    <property type="entry name" value="Amino_oxidase"/>
</dbReference>
<comment type="catalytic activity">
    <reaction evidence="8">
        <text>L-tryptophan + O2 = indole-3-acetamide + CO2 + H2O</text>
        <dbReference type="Rhea" id="RHEA:16165"/>
        <dbReference type="ChEBI" id="CHEBI:15377"/>
        <dbReference type="ChEBI" id="CHEBI:15379"/>
        <dbReference type="ChEBI" id="CHEBI:16031"/>
        <dbReference type="ChEBI" id="CHEBI:16526"/>
        <dbReference type="ChEBI" id="CHEBI:57912"/>
        <dbReference type="EC" id="1.13.12.3"/>
    </reaction>
</comment>
<dbReference type="PRINTS" id="PR00757">
    <property type="entry name" value="AMINEOXDASEF"/>
</dbReference>
<dbReference type="Gene3D" id="3.50.50.60">
    <property type="entry name" value="FAD/NAD(P)-binding domain"/>
    <property type="match status" value="1"/>
</dbReference>
<reference evidence="11 12" key="1">
    <citation type="submission" date="2020-04" db="EMBL/GenBank/DDBJ databases">
        <title>Flammeovirga sp. SR4, a novel species isolated from seawater.</title>
        <authorList>
            <person name="Wang X."/>
        </authorList>
    </citation>
    <scope>NUCLEOTIDE SEQUENCE [LARGE SCALE GENOMIC DNA]</scope>
    <source>
        <strain evidence="11 12">SR4</strain>
    </source>
</reference>
<evidence type="ECO:0000313" key="11">
    <source>
        <dbReference type="EMBL" id="NLR93777.1"/>
    </source>
</evidence>
<dbReference type="PANTHER" id="PTHR10742:SF410">
    <property type="entry name" value="LYSINE-SPECIFIC HISTONE DEMETHYLASE 2"/>
    <property type="match status" value="1"/>
</dbReference>
<dbReference type="Proteomes" id="UP000585050">
    <property type="component" value="Unassembled WGS sequence"/>
</dbReference>
<proteinExistence type="inferred from homology"/>
<keyword evidence="6" id="KW-0560">Oxidoreductase</keyword>
<evidence type="ECO:0000256" key="2">
    <source>
        <dbReference type="ARBA" id="ARBA00004814"/>
    </source>
</evidence>
<comment type="cofactor">
    <cofactor evidence="1">
        <name>FAD</name>
        <dbReference type="ChEBI" id="CHEBI:57692"/>
    </cofactor>
</comment>
<comment type="caution">
    <text evidence="11">The sequence shown here is derived from an EMBL/GenBank/DDBJ whole genome shotgun (WGS) entry which is preliminary data.</text>
</comment>
<dbReference type="PANTHER" id="PTHR10742">
    <property type="entry name" value="FLAVIN MONOAMINE OXIDASE"/>
    <property type="match status" value="1"/>
</dbReference>
<comment type="similarity">
    <text evidence="3">Belongs to the tryptophan 2-monooxygenase family.</text>
</comment>
<evidence type="ECO:0000256" key="4">
    <source>
        <dbReference type="ARBA" id="ARBA00012535"/>
    </source>
</evidence>
<dbReference type="InterPro" id="IPR036188">
    <property type="entry name" value="FAD/NAD-bd_sf"/>
</dbReference>
<evidence type="ECO:0000256" key="1">
    <source>
        <dbReference type="ARBA" id="ARBA00001974"/>
    </source>
</evidence>
<protein>
    <recommendedName>
        <fullName evidence="5">Tryptophan 2-monooxygenase</fullName>
        <ecNumber evidence="4">1.13.12.3</ecNumber>
    </recommendedName>
</protein>
<organism evidence="11 12">
    <name type="scientific">Flammeovirga agarivorans</name>
    <dbReference type="NCBI Taxonomy" id="2726742"/>
    <lineage>
        <taxon>Bacteria</taxon>
        <taxon>Pseudomonadati</taxon>
        <taxon>Bacteroidota</taxon>
        <taxon>Cytophagia</taxon>
        <taxon>Cytophagales</taxon>
        <taxon>Flammeovirgaceae</taxon>
        <taxon>Flammeovirga</taxon>
    </lineage>
</organism>
<dbReference type="EMBL" id="JABAIL010000008">
    <property type="protein sequence ID" value="NLR93777.1"/>
    <property type="molecule type" value="Genomic_DNA"/>
</dbReference>
<dbReference type="RefSeq" id="WP_168884491.1">
    <property type="nucleotide sequence ID" value="NZ_JABAIL010000008.1"/>
</dbReference>
<evidence type="ECO:0000256" key="8">
    <source>
        <dbReference type="ARBA" id="ARBA00047321"/>
    </source>
</evidence>
<dbReference type="EC" id="1.13.12.3" evidence="4"/>